<feature type="region of interest" description="Disordered" evidence="2">
    <location>
        <begin position="395"/>
        <end position="418"/>
    </location>
</feature>
<dbReference type="PRINTS" id="PR00368">
    <property type="entry name" value="FADPNR"/>
</dbReference>
<organism evidence="3 4">
    <name type="scientific">Methylocapsa polymorpha</name>
    <dbReference type="NCBI Taxonomy" id="3080828"/>
    <lineage>
        <taxon>Bacteria</taxon>
        <taxon>Pseudomonadati</taxon>
        <taxon>Pseudomonadota</taxon>
        <taxon>Alphaproteobacteria</taxon>
        <taxon>Hyphomicrobiales</taxon>
        <taxon>Beijerinckiaceae</taxon>
        <taxon>Methylocapsa</taxon>
    </lineage>
</organism>
<dbReference type="EMBL" id="CP136862">
    <property type="protein sequence ID" value="WOJ91236.1"/>
    <property type="molecule type" value="Genomic_DNA"/>
</dbReference>
<dbReference type="PANTHER" id="PTHR43539">
    <property type="entry name" value="FLAVIN-BINDING MONOOXYGENASE-LIKE PROTEIN (AFU_ORTHOLOGUE AFUA_4G09220)"/>
    <property type="match status" value="1"/>
</dbReference>
<dbReference type="SUPFAM" id="SSF51905">
    <property type="entry name" value="FAD/NAD(P)-binding domain"/>
    <property type="match status" value="1"/>
</dbReference>
<accession>A0ABZ0HWS4</accession>
<dbReference type="InterPro" id="IPR036188">
    <property type="entry name" value="FAD/NAD-bd_sf"/>
</dbReference>
<dbReference type="Pfam" id="PF13738">
    <property type="entry name" value="Pyr_redox_3"/>
    <property type="match status" value="1"/>
</dbReference>
<sequence>MASSTDVVIVGAGPYGLSIAAHLLARKVPLRIFGSPMQTWLASMPQGMKLKSEGFATNLSDPDRQFTLGAYCAEQGVPYSGTGLPVRLETFVAYGQAFQRRFVPNLEDKTVVSLERTPTGFELRLDDGERVAARKVVLAAGIRSFGYIPPELAGLPEEYLSHSADHSDLTRFAGRDVVVIGAGASAMDLAALLRQQGASVSVVARRSAVKFQSPLGPRTLYDKIRAPMTVLGPGWKSVLCTKAPLLFHMMPEAFRVDVVRRYLGPGPAWFVRDQVEERIPIVTGALVTEARVENDRAHLVLSHADGRTVGISADHIIAATGYKVDVRRLSFLSSQLQSELRRADQAPALSMNFESSVPGLYFVGTASANSFGPMLRFVAGADFTARRLSAHLSSSASHRSAMDDVPMRSRQPTKVSAE</sequence>
<keyword evidence="1" id="KW-0560">Oxidoreductase</keyword>
<keyword evidence="4" id="KW-1185">Reference proteome</keyword>
<evidence type="ECO:0000256" key="1">
    <source>
        <dbReference type="ARBA" id="ARBA00023002"/>
    </source>
</evidence>
<dbReference type="PANTHER" id="PTHR43539:SF78">
    <property type="entry name" value="FLAVIN-CONTAINING MONOOXYGENASE"/>
    <property type="match status" value="1"/>
</dbReference>
<gene>
    <name evidence="3" type="ORF">RZS28_08225</name>
</gene>
<evidence type="ECO:0000313" key="3">
    <source>
        <dbReference type="EMBL" id="WOJ91236.1"/>
    </source>
</evidence>
<dbReference type="Gene3D" id="3.50.50.60">
    <property type="entry name" value="FAD/NAD(P)-binding domain"/>
    <property type="match status" value="1"/>
</dbReference>
<dbReference type="InterPro" id="IPR050982">
    <property type="entry name" value="Auxin_biosynth/cation_transpt"/>
</dbReference>
<protein>
    <submittedName>
        <fullName evidence="3">NAD(P)-binding domain-containing protein</fullName>
    </submittedName>
</protein>
<name>A0ABZ0HWS4_9HYPH</name>
<proteinExistence type="predicted"/>
<evidence type="ECO:0000313" key="4">
    <source>
        <dbReference type="Proteomes" id="UP001626536"/>
    </source>
</evidence>
<dbReference type="RefSeq" id="WP_407340830.1">
    <property type="nucleotide sequence ID" value="NZ_CP136862.1"/>
</dbReference>
<evidence type="ECO:0000256" key="2">
    <source>
        <dbReference type="SAM" id="MobiDB-lite"/>
    </source>
</evidence>
<dbReference type="Proteomes" id="UP001626536">
    <property type="component" value="Chromosome"/>
</dbReference>
<dbReference type="PRINTS" id="PR00469">
    <property type="entry name" value="PNDRDTASEII"/>
</dbReference>
<reference evidence="3 4" key="1">
    <citation type="submission" date="2023-10" db="EMBL/GenBank/DDBJ databases">
        <title>Novel methanotroph of the genus Methylocapsa from a subarctic wetland.</title>
        <authorList>
            <person name="Belova S.E."/>
            <person name="Oshkin I.Y."/>
            <person name="Miroshnikov K."/>
            <person name="Dedysh S.N."/>
        </authorList>
    </citation>
    <scope>NUCLEOTIDE SEQUENCE [LARGE SCALE GENOMIC DNA]</scope>
    <source>
        <strain evidence="3 4">RX1</strain>
    </source>
</reference>